<comment type="caution">
    <text evidence="2">The sequence shown here is derived from an EMBL/GenBank/DDBJ whole genome shotgun (WGS) entry which is preliminary data.</text>
</comment>
<sequence>MARVCKPVPLVSESTTTGYIKTSESNYFIEPAEMFSSGTLGSLIHRMRRLPHPPRNTNNIVDEPEDNWDSSVNVVVIQELLMTRQANNPNSSPEQTARLLHKGNWSEAFTNKGQVDL</sequence>
<gene>
    <name evidence="2" type="ORF">NQ315_013648</name>
</gene>
<proteinExistence type="predicted"/>
<evidence type="ECO:0000256" key="1">
    <source>
        <dbReference type="SAM" id="MobiDB-lite"/>
    </source>
</evidence>
<feature type="region of interest" description="Disordered" evidence="1">
    <location>
        <begin position="84"/>
        <end position="105"/>
    </location>
</feature>
<evidence type="ECO:0000313" key="3">
    <source>
        <dbReference type="Proteomes" id="UP001159042"/>
    </source>
</evidence>
<accession>A0AAV8W5D3</accession>
<dbReference type="AlphaFoldDB" id="A0AAV8W5D3"/>
<keyword evidence="3" id="KW-1185">Reference proteome</keyword>
<dbReference type="EMBL" id="JANEYG010000011">
    <property type="protein sequence ID" value="KAJ8921176.1"/>
    <property type="molecule type" value="Genomic_DNA"/>
</dbReference>
<organism evidence="2 3">
    <name type="scientific">Exocentrus adspersus</name>
    <dbReference type="NCBI Taxonomy" id="1586481"/>
    <lineage>
        <taxon>Eukaryota</taxon>
        <taxon>Metazoa</taxon>
        <taxon>Ecdysozoa</taxon>
        <taxon>Arthropoda</taxon>
        <taxon>Hexapoda</taxon>
        <taxon>Insecta</taxon>
        <taxon>Pterygota</taxon>
        <taxon>Neoptera</taxon>
        <taxon>Endopterygota</taxon>
        <taxon>Coleoptera</taxon>
        <taxon>Polyphaga</taxon>
        <taxon>Cucujiformia</taxon>
        <taxon>Chrysomeloidea</taxon>
        <taxon>Cerambycidae</taxon>
        <taxon>Lamiinae</taxon>
        <taxon>Acanthocinini</taxon>
        <taxon>Exocentrus</taxon>
    </lineage>
</organism>
<feature type="compositionally biased region" description="Polar residues" evidence="1">
    <location>
        <begin position="84"/>
        <end position="95"/>
    </location>
</feature>
<name>A0AAV8W5D3_9CUCU</name>
<reference evidence="2 3" key="1">
    <citation type="journal article" date="2023" name="Insect Mol. Biol.">
        <title>Genome sequencing provides insights into the evolution of gene families encoding plant cell wall-degrading enzymes in longhorned beetles.</title>
        <authorList>
            <person name="Shin N.R."/>
            <person name="Okamura Y."/>
            <person name="Kirsch R."/>
            <person name="Pauchet Y."/>
        </authorList>
    </citation>
    <scope>NUCLEOTIDE SEQUENCE [LARGE SCALE GENOMIC DNA]</scope>
    <source>
        <strain evidence="2">EAD_L_NR</strain>
    </source>
</reference>
<protein>
    <submittedName>
        <fullName evidence="2">Uncharacterized protein</fullName>
    </submittedName>
</protein>
<evidence type="ECO:0000313" key="2">
    <source>
        <dbReference type="EMBL" id="KAJ8921176.1"/>
    </source>
</evidence>
<dbReference type="Proteomes" id="UP001159042">
    <property type="component" value="Unassembled WGS sequence"/>
</dbReference>